<name>W1PDU7_AMBTC</name>
<accession>W1PDU7</accession>
<evidence type="ECO:0000256" key="1">
    <source>
        <dbReference type="ARBA" id="ARBA00022737"/>
    </source>
</evidence>
<dbReference type="SUPFAM" id="SSF48452">
    <property type="entry name" value="TPR-like"/>
    <property type="match status" value="1"/>
</dbReference>
<evidence type="ECO:0000313" key="2">
    <source>
        <dbReference type="EMBL" id="ERN05796.1"/>
    </source>
</evidence>
<evidence type="ECO:0008006" key="4">
    <source>
        <dbReference type="Google" id="ProtNLM"/>
    </source>
</evidence>
<dbReference type="Gramene" id="ERN05796">
    <property type="protein sequence ID" value="ERN05796"/>
    <property type="gene ID" value="AMTR_s00006p00256840"/>
</dbReference>
<sequence length="148" mass="16833">MIKDHGISPSSDHYTCMINLLGRAGKLKEAGEFIKRMPFPPDATGWASLLSSCRLHGNLTLGKWAVESLLKLEPNNPACYILLSSLYAKLGQRERVASVRRGMRERKVRKEPGFSCIKYKNQVHCFMADDRTHPSSDQICRELEKLRE</sequence>
<dbReference type="Gene3D" id="1.25.40.10">
    <property type="entry name" value="Tetratricopeptide repeat domain"/>
    <property type="match status" value="1"/>
</dbReference>
<dbReference type="HOGENOM" id="CLU_002706_40_0_1"/>
<dbReference type="AlphaFoldDB" id="W1PDU7"/>
<dbReference type="Pfam" id="PF20431">
    <property type="entry name" value="E_motif"/>
    <property type="match status" value="1"/>
</dbReference>
<dbReference type="InterPro" id="IPR046960">
    <property type="entry name" value="PPR_At4g14850-like_plant"/>
</dbReference>
<reference evidence="3" key="1">
    <citation type="journal article" date="2013" name="Science">
        <title>The Amborella genome and the evolution of flowering plants.</title>
        <authorList>
            <consortium name="Amborella Genome Project"/>
        </authorList>
    </citation>
    <scope>NUCLEOTIDE SEQUENCE [LARGE SCALE GENOMIC DNA]</scope>
</reference>
<dbReference type="InterPro" id="IPR002885">
    <property type="entry name" value="PPR_rpt"/>
</dbReference>
<dbReference type="FunFam" id="1.25.40.10:FF:000366">
    <property type="entry name" value="Pentatricopeptide (PPR) repeat-containing protein"/>
    <property type="match status" value="1"/>
</dbReference>
<dbReference type="PANTHER" id="PTHR47926:SF511">
    <property type="entry name" value="PENTATRICOPEPTIDE REPEAT-CONTAINING PROTEIN"/>
    <property type="match status" value="1"/>
</dbReference>
<dbReference type="Pfam" id="PF01535">
    <property type="entry name" value="PPR"/>
    <property type="match status" value="1"/>
</dbReference>
<dbReference type="EMBL" id="KI393980">
    <property type="protein sequence ID" value="ERN05796.1"/>
    <property type="molecule type" value="Genomic_DNA"/>
</dbReference>
<proteinExistence type="predicted"/>
<dbReference type="PANTHER" id="PTHR47926">
    <property type="entry name" value="PENTATRICOPEPTIDE REPEAT-CONTAINING PROTEIN"/>
    <property type="match status" value="1"/>
</dbReference>
<keyword evidence="3" id="KW-1185">Reference proteome</keyword>
<dbReference type="eggNOG" id="KOG4197">
    <property type="taxonomic scope" value="Eukaryota"/>
</dbReference>
<dbReference type="GO" id="GO:0003723">
    <property type="term" value="F:RNA binding"/>
    <property type="evidence" value="ECO:0007669"/>
    <property type="project" value="InterPro"/>
</dbReference>
<evidence type="ECO:0000313" key="3">
    <source>
        <dbReference type="Proteomes" id="UP000017836"/>
    </source>
</evidence>
<keyword evidence="1" id="KW-0677">Repeat</keyword>
<dbReference type="InterPro" id="IPR046849">
    <property type="entry name" value="E2_motif"/>
</dbReference>
<dbReference type="NCBIfam" id="TIGR00756">
    <property type="entry name" value="PPR"/>
    <property type="match status" value="1"/>
</dbReference>
<dbReference type="InterPro" id="IPR046848">
    <property type="entry name" value="E_motif"/>
</dbReference>
<gene>
    <name evidence="2" type="ORF">AMTR_s00006p00256840</name>
</gene>
<dbReference type="GO" id="GO:0009451">
    <property type="term" value="P:RNA modification"/>
    <property type="evidence" value="ECO:0007669"/>
    <property type="project" value="InterPro"/>
</dbReference>
<dbReference type="Proteomes" id="UP000017836">
    <property type="component" value="Unassembled WGS sequence"/>
</dbReference>
<dbReference type="OMA" id="MADDRTH"/>
<dbReference type="InterPro" id="IPR011990">
    <property type="entry name" value="TPR-like_helical_dom_sf"/>
</dbReference>
<protein>
    <recommendedName>
        <fullName evidence="4">Pentacotripeptide-repeat region of PRORP domain-containing protein</fullName>
    </recommendedName>
</protein>
<organism evidence="2 3">
    <name type="scientific">Amborella trichopoda</name>
    <dbReference type="NCBI Taxonomy" id="13333"/>
    <lineage>
        <taxon>Eukaryota</taxon>
        <taxon>Viridiplantae</taxon>
        <taxon>Streptophyta</taxon>
        <taxon>Embryophyta</taxon>
        <taxon>Tracheophyta</taxon>
        <taxon>Spermatophyta</taxon>
        <taxon>Magnoliopsida</taxon>
        <taxon>Amborellales</taxon>
        <taxon>Amborellaceae</taxon>
        <taxon>Amborella</taxon>
    </lineage>
</organism>
<dbReference type="Pfam" id="PF20430">
    <property type="entry name" value="Eplus_motif"/>
    <property type="match status" value="1"/>
</dbReference>